<dbReference type="InterPro" id="IPR052929">
    <property type="entry name" value="RNase_H-like_EbsB-rel"/>
</dbReference>
<dbReference type="GO" id="GO:0004523">
    <property type="term" value="F:RNA-DNA hybrid ribonuclease activity"/>
    <property type="evidence" value="ECO:0007669"/>
    <property type="project" value="InterPro"/>
</dbReference>
<dbReference type="CDD" id="cd06222">
    <property type="entry name" value="RNase_H_like"/>
    <property type="match status" value="1"/>
</dbReference>
<dbReference type="EnsemblPlants" id="evm.model.01.1653">
    <property type="protein sequence ID" value="cds.evm.model.01.1653"/>
    <property type="gene ID" value="evm.TU.01.1653"/>
</dbReference>
<reference evidence="2" key="2">
    <citation type="submission" date="2021-03" db="UniProtKB">
        <authorList>
            <consortium name="EnsemblPlants"/>
        </authorList>
    </citation>
    <scope>IDENTIFICATION</scope>
</reference>
<sequence>MPIQPCHKRFLGLPYYSVRDKKNFFGEIKEKLWNHLSAWQEQLFSVSGKEVLLKAIAQSIPTYAMSFFRRSKSLINQIEVMMNKFLWGSNSSGLGIKWKTWSALCHSKVEGVAAILHTRHIADSPICYLCHREKEMVPHTLFFCNHPKCLRKASNFDLSNHITWHMALEIELEQHATIQWSIWSERNKEKHHKTPSPHDVLLYFVFAYLEEFQSSRQLINQNTTSSSSSVHVVNKDPPWMNQPLGRLKLNTDVAVNSRNNSFGFGAVLCDRSGNIIATMLMPFPGTFKLEVMEAMALMYGLQWLKDICLTTHFIDIDSLLVVKGLQSSHASNSEFDCLLANISLLVSNFPGAQISHVYRSTNTVAHLLAKYALSVYSICTWMEVVPPPLNACCIINS</sequence>
<reference evidence="2" key="1">
    <citation type="submission" date="2018-11" db="EMBL/GenBank/DDBJ databases">
        <authorList>
            <person name="Grassa J C."/>
        </authorList>
    </citation>
    <scope>NUCLEOTIDE SEQUENCE [LARGE SCALE GENOMIC DNA]</scope>
</reference>
<accession>A0A803NI00</accession>
<organism evidence="2 3">
    <name type="scientific">Cannabis sativa</name>
    <name type="common">Hemp</name>
    <name type="synonym">Marijuana</name>
    <dbReference type="NCBI Taxonomy" id="3483"/>
    <lineage>
        <taxon>Eukaryota</taxon>
        <taxon>Viridiplantae</taxon>
        <taxon>Streptophyta</taxon>
        <taxon>Embryophyta</taxon>
        <taxon>Tracheophyta</taxon>
        <taxon>Spermatophyta</taxon>
        <taxon>Magnoliopsida</taxon>
        <taxon>eudicotyledons</taxon>
        <taxon>Gunneridae</taxon>
        <taxon>Pentapetalae</taxon>
        <taxon>rosids</taxon>
        <taxon>fabids</taxon>
        <taxon>Rosales</taxon>
        <taxon>Cannabaceae</taxon>
        <taxon>Cannabis</taxon>
    </lineage>
</organism>
<dbReference type="InterPro" id="IPR044730">
    <property type="entry name" value="RNase_H-like_dom_plant"/>
</dbReference>
<dbReference type="Proteomes" id="UP000596661">
    <property type="component" value="Chromosome 1"/>
</dbReference>
<dbReference type="PANTHER" id="PTHR47074:SF48">
    <property type="entry name" value="POLYNUCLEOTIDYL TRANSFERASE, RIBONUCLEASE H-LIKE SUPERFAMILY PROTEIN"/>
    <property type="match status" value="1"/>
</dbReference>
<dbReference type="SUPFAM" id="SSF53098">
    <property type="entry name" value="Ribonuclease H-like"/>
    <property type="match status" value="1"/>
</dbReference>
<dbReference type="AlphaFoldDB" id="A0A803NI00"/>
<evidence type="ECO:0000259" key="1">
    <source>
        <dbReference type="Pfam" id="PF13456"/>
    </source>
</evidence>
<dbReference type="GO" id="GO:0003676">
    <property type="term" value="F:nucleic acid binding"/>
    <property type="evidence" value="ECO:0007669"/>
    <property type="project" value="InterPro"/>
</dbReference>
<dbReference type="InterPro" id="IPR002156">
    <property type="entry name" value="RNaseH_domain"/>
</dbReference>
<evidence type="ECO:0000313" key="3">
    <source>
        <dbReference type="Proteomes" id="UP000596661"/>
    </source>
</evidence>
<feature type="domain" description="RNase H type-1" evidence="1">
    <location>
        <begin position="250"/>
        <end position="372"/>
    </location>
</feature>
<evidence type="ECO:0000313" key="2">
    <source>
        <dbReference type="EnsemblPlants" id="cds.evm.model.01.1653"/>
    </source>
</evidence>
<protein>
    <recommendedName>
        <fullName evidence="1">RNase H type-1 domain-containing protein</fullName>
    </recommendedName>
</protein>
<keyword evidence="3" id="KW-1185">Reference proteome</keyword>
<name>A0A803NI00_CANSA</name>
<dbReference type="Gene3D" id="3.30.420.10">
    <property type="entry name" value="Ribonuclease H-like superfamily/Ribonuclease H"/>
    <property type="match status" value="1"/>
</dbReference>
<dbReference type="EMBL" id="UZAU01000042">
    <property type="status" value="NOT_ANNOTATED_CDS"/>
    <property type="molecule type" value="Genomic_DNA"/>
</dbReference>
<dbReference type="PANTHER" id="PTHR47074">
    <property type="entry name" value="BNAC02G40300D PROTEIN"/>
    <property type="match status" value="1"/>
</dbReference>
<proteinExistence type="predicted"/>
<dbReference type="InterPro" id="IPR036397">
    <property type="entry name" value="RNaseH_sf"/>
</dbReference>
<dbReference type="Gramene" id="evm.model.01.1653">
    <property type="protein sequence ID" value="cds.evm.model.01.1653"/>
    <property type="gene ID" value="evm.TU.01.1653"/>
</dbReference>
<dbReference type="InterPro" id="IPR012337">
    <property type="entry name" value="RNaseH-like_sf"/>
</dbReference>
<dbReference type="Pfam" id="PF13456">
    <property type="entry name" value="RVT_3"/>
    <property type="match status" value="1"/>
</dbReference>